<feature type="coiled-coil region" evidence="1">
    <location>
        <begin position="72"/>
        <end position="116"/>
    </location>
</feature>
<evidence type="ECO:0000313" key="4">
    <source>
        <dbReference type="EMBL" id="QTL99858.1"/>
    </source>
</evidence>
<dbReference type="KEGG" id="ifn:GM661_18800"/>
<evidence type="ECO:0000259" key="3">
    <source>
        <dbReference type="Pfam" id="PF01551"/>
    </source>
</evidence>
<feature type="coiled-coil region" evidence="1">
    <location>
        <begin position="164"/>
        <end position="198"/>
    </location>
</feature>
<dbReference type="CDD" id="cd12797">
    <property type="entry name" value="M23_peptidase"/>
    <property type="match status" value="1"/>
</dbReference>
<proteinExistence type="predicted"/>
<feature type="domain" description="M23ase beta-sheet core" evidence="3">
    <location>
        <begin position="233"/>
        <end position="327"/>
    </location>
</feature>
<evidence type="ECO:0000256" key="1">
    <source>
        <dbReference type="SAM" id="Coils"/>
    </source>
</evidence>
<evidence type="ECO:0000313" key="5">
    <source>
        <dbReference type="Proteomes" id="UP000665020"/>
    </source>
</evidence>
<dbReference type="InterPro" id="IPR050570">
    <property type="entry name" value="Cell_wall_metabolism_enzyme"/>
</dbReference>
<dbReference type="InterPro" id="IPR011055">
    <property type="entry name" value="Dup_hybrid_motif"/>
</dbReference>
<dbReference type="Pfam" id="PF01551">
    <property type="entry name" value="Peptidase_M23"/>
    <property type="match status" value="1"/>
</dbReference>
<sequence length="333" mass="37959">MKLRKKLISYLFEKVDITIIPSPKKKIKMFKMKRITPILIIIIVLGSITTLSFLYKHYQSGFFSVSDRLVQLKGVRAENEKLKNELFVLTQDTEELKENLSRLKEYNEEIKEMINIDRGTQAASDQQDLKLQTFLSYNQSVLQQGLPVGGGNIHLYYQAPDEIIARAKRNINTLKKELPTHEEDLNNLEMSVKEYNDLQAATPKIWPIADKGDAYISSRFGWRSDPFSGKQQIHEGLDIATWYNTPVLATADGVVKFVGRKGGYGLMVIIQHGFGFETRYAHLNKFKVKRGQKVSRGDIIALSGNSGKSSGPHVHYEVRKNNIPQNPENYIGR</sequence>
<keyword evidence="2" id="KW-1133">Transmembrane helix</keyword>
<dbReference type="AlphaFoldDB" id="A0A8A7KJ49"/>
<organism evidence="4 5">
    <name type="scientific">Iocasia fonsfrigidae</name>
    <dbReference type="NCBI Taxonomy" id="2682810"/>
    <lineage>
        <taxon>Bacteria</taxon>
        <taxon>Bacillati</taxon>
        <taxon>Bacillota</taxon>
        <taxon>Clostridia</taxon>
        <taxon>Halanaerobiales</taxon>
        <taxon>Halanaerobiaceae</taxon>
        <taxon>Iocasia</taxon>
    </lineage>
</organism>
<dbReference type="PANTHER" id="PTHR21666">
    <property type="entry name" value="PEPTIDASE-RELATED"/>
    <property type="match status" value="1"/>
</dbReference>
<name>A0A8A7KJ49_9FIRM</name>
<keyword evidence="2" id="KW-0472">Membrane</keyword>
<dbReference type="SUPFAM" id="SSF51261">
    <property type="entry name" value="Duplicated hybrid motif"/>
    <property type="match status" value="1"/>
</dbReference>
<dbReference type="PANTHER" id="PTHR21666:SF270">
    <property type="entry name" value="MUREIN HYDROLASE ACTIVATOR ENVC"/>
    <property type="match status" value="1"/>
</dbReference>
<dbReference type="RefSeq" id="WP_330165235.1">
    <property type="nucleotide sequence ID" value="NZ_CP046640.1"/>
</dbReference>
<accession>A0A8A7KJ49</accession>
<dbReference type="Proteomes" id="UP000665020">
    <property type="component" value="Chromosome"/>
</dbReference>
<keyword evidence="5" id="KW-1185">Reference proteome</keyword>
<keyword evidence="2" id="KW-0812">Transmembrane</keyword>
<dbReference type="FunFam" id="2.70.70.10:FF:000006">
    <property type="entry name" value="M23 family peptidase"/>
    <property type="match status" value="1"/>
</dbReference>
<dbReference type="Gene3D" id="2.70.70.10">
    <property type="entry name" value="Glucose Permease (Domain IIA)"/>
    <property type="match status" value="1"/>
</dbReference>
<keyword evidence="1" id="KW-0175">Coiled coil</keyword>
<evidence type="ECO:0000256" key="2">
    <source>
        <dbReference type="SAM" id="Phobius"/>
    </source>
</evidence>
<gene>
    <name evidence="4" type="ORF">GM661_18800</name>
</gene>
<dbReference type="InterPro" id="IPR016047">
    <property type="entry name" value="M23ase_b-sheet_dom"/>
</dbReference>
<reference evidence="4" key="1">
    <citation type="submission" date="2019-12" db="EMBL/GenBank/DDBJ databases">
        <authorList>
            <person name="zhang j."/>
            <person name="sun C.M."/>
        </authorList>
    </citation>
    <scope>NUCLEOTIDE SEQUENCE</scope>
    <source>
        <strain evidence="4">NS-1</strain>
    </source>
</reference>
<protein>
    <submittedName>
        <fullName evidence="4">Peptidoglycan DD-metalloendopeptidase family protein</fullName>
    </submittedName>
</protein>
<dbReference type="GO" id="GO:0004222">
    <property type="term" value="F:metalloendopeptidase activity"/>
    <property type="evidence" value="ECO:0007669"/>
    <property type="project" value="TreeGrafter"/>
</dbReference>
<dbReference type="EMBL" id="CP046640">
    <property type="protein sequence ID" value="QTL99858.1"/>
    <property type="molecule type" value="Genomic_DNA"/>
</dbReference>
<feature type="transmembrane region" description="Helical" evidence="2">
    <location>
        <begin position="35"/>
        <end position="55"/>
    </location>
</feature>